<comment type="caution">
    <text evidence="2">The sequence shown here is derived from an EMBL/GenBank/DDBJ whole genome shotgun (WGS) entry which is preliminary data.</text>
</comment>
<feature type="region of interest" description="Disordered" evidence="1">
    <location>
        <begin position="186"/>
        <end position="210"/>
    </location>
</feature>
<dbReference type="Proteomes" id="UP001219525">
    <property type="component" value="Unassembled WGS sequence"/>
</dbReference>
<sequence>MANMCSQAAKAAAAKPNVGGKTGKNNATKNTNKLERQIRPIPKRRVKKQDDVSDADGARGFKAVRKPRSRQRTAIRKPRATTQEPEHDVAASEEEGEESGNKKQDTVISRETRAKAKARAAEDDAAASEQEENENEKLSEGDSGDADVDPRWAVDTPTPAQNISRLKRVPTLDLAMMKSLKLVTKAPLPTETQPQLPETQVLPTKSKRQAVKDMVEAAKNGDKAGGKPRRAAGWSAAEVLRQQAQAINNEGRDSDGDDSGDDWVEREAQDRRNIALRAPDDSVLQKEYEFKCEDYEKKFGKFVPDSEHAAWFARRQEEIDSLLAMREGLVDLSPFEGNGPKFEEYFKREAAFVTEFGISFKVDDTCGATLETKRRLLKHYTRLLKRTNGDIHAATHIAGACLQFTVINPFKLDDDRRRDFDSKLRQWYAAFHDFDVATLESTLGNREFAFDLPNKYKVDDKRRLPYWCHRCTWAEFIKDELLAAREQARLLPPVRTTISATQFYSGGTSSFYGALLANSYL</sequence>
<gene>
    <name evidence="2" type="ORF">GGX14DRAFT_397290</name>
</gene>
<feature type="compositionally biased region" description="Acidic residues" evidence="1">
    <location>
        <begin position="123"/>
        <end position="134"/>
    </location>
</feature>
<evidence type="ECO:0000313" key="3">
    <source>
        <dbReference type="Proteomes" id="UP001219525"/>
    </source>
</evidence>
<name>A0AAD6VAV1_9AGAR</name>
<keyword evidence="3" id="KW-1185">Reference proteome</keyword>
<feature type="region of interest" description="Disordered" evidence="1">
    <location>
        <begin position="1"/>
        <end position="168"/>
    </location>
</feature>
<feature type="compositionally biased region" description="Basic and acidic residues" evidence="1">
    <location>
        <begin position="99"/>
        <end position="122"/>
    </location>
</feature>
<evidence type="ECO:0000313" key="2">
    <source>
        <dbReference type="EMBL" id="KAJ7206014.1"/>
    </source>
</evidence>
<feature type="compositionally biased region" description="Basic and acidic residues" evidence="1">
    <location>
        <begin position="48"/>
        <end position="59"/>
    </location>
</feature>
<evidence type="ECO:0000256" key="1">
    <source>
        <dbReference type="SAM" id="MobiDB-lite"/>
    </source>
</evidence>
<reference evidence="2" key="1">
    <citation type="submission" date="2023-03" db="EMBL/GenBank/DDBJ databases">
        <title>Massive genome expansion in bonnet fungi (Mycena s.s.) driven by repeated elements and novel gene families across ecological guilds.</title>
        <authorList>
            <consortium name="Lawrence Berkeley National Laboratory"/>
            <person name="Harder C.B."/>
            <person name="Miyauchi S."/>
            <person name="Viragh M."/>
            <person name="Kuo A."/>
            <person name="Thoen E."/>
            <person name="Andreopoulos B."/>
            <person name="Lu D."/>
            <person name="Skrede I."/>
            <person name="Drula E."/>
            <person name="Henrissat B."/>
            <person name="Morin E."/>
            <person name="Kohler A."/>
            <person name="Barry K."/>
            <person name="LaButti K."/>
            <person name="Morin E."/>
            <person name="Salamov A."/>
            <person name="Lipzen A."/>
            <person name="Mereny Z."/>
            <person name="Hegedus B."/>
            <person name="Baldrian P."/>
            <person name="Stursova M."/>
            <person name="Weitz H."/>
            <person name="Taylor A."/>
            <person name="Grigoriev I.V."/>
            <person name="Nagy L.G."/>
            <person name="Martin F."/>
            <person name="Kauserud H."/>
        </authorList>
    </citation>
    <scope>NUCLEOTIDE SEQUENCE</scope>
    <source>
        <strain evidence="2">9144</strain>
    </source>
</reference>
<dbReference type="EMBL" id="JARJCW010000041">
    <property type="protein sequence ID" value="KAJ7206014.1"/>
    <property type="molecule type" value="Genomic_DNA"/>
</dbReference>
<organism evidence="2 3">
    <name type="scientific">Mycena pura</name>
    <dbReference type="NCBI Taxonomy" id="153505"/>
    <lineage>
        <taxon>Eukaryota</taxon>
        <taxon>Fungi</taxon>
        <taxon>Dikarya</taxon>
        <taxon>Basidiomycota</taxon>
        <taxon>Agaricomycotina</taxon>
        <taxon>Agaricomycetes</taxon>
        <taxon>Agaricomycetidae</taxon>
        <taxon>Agaricales</taxon>
        <taxon>Marasmiineae</taxon>
        <taxon>Mycenaceae</taxon>
        <taxon>Mycena</taxon>
    </lineage>
</organism>
<feature type="compositionally biased region" description="Polar residues" evidence="1">
    <location>
        <begin position="190"/>
        <end position="203"/>
    </location>
</feature>
<proteinExistence type="predicted"/>
<feature type="compositionally biased region" description="Basic residues" evidence="1">
    <location>
        <begin position="62"/>
        <end position="79"/>
    </location>
</feature>
<protein>
    <submittedName>
        <fullName evidence="2">Uncharacterized protein</fullName>
    </submittedName>
</protein>
<dbReference type="AlphaFoldDB" id="A0AAD6VAV1"/>
<accession>A0AAD6VAV1</accession>